<dbReference type="InterPro" id="IPR032299">
    <property type="entry name" value="DUF4843"/>
</dbReference>
<keyword evidence="3" id="KW-1185">Reference proteome</keyword>
<proteinExistence type="predicted"/>
<keyword evidence="1" id="KW-0732">Signal</keyword>
<dbReference type="Proteomes" id="UP000546007">
    <property type="component" value="Unassembled WGS sequence"/>
</dbReference>
<comment type="caution">
    <text evidence="2">The sequence shown here is derived from an EMBL/GenBank/DDBJ whole genome shotgun (WGS) entry which is preliminary data.</text>
</comment>
<dbReference type="GeneID" id="93099463"/>
<feature type="chain" id="PRO_5031053674" description="DUF4843 domain-containing protein" evidence="1">
    <location>
        <begin position="21"/>
        <end position="251"/>
    </location>
</feature>
<evidence type="ECO:0008006" key="4">
    <source>
        <dbReference type="Google" id="ProtNLM"/>
    </source>
</evidence>
<name>A0A7W6HV31_9BACT</name>
<dbReference type="EMBL" id="JACIES010000002">
    <property type="protein sequence ID" value="MBB4025320.1"/>
    <property type="molecule type" value="Genomic_DNA"/>
</dbReference>
<reference evidence="2 3" key="1">
    <citation type="submission" date="2020-08" db="EMBL/GenBank/DDBJ databases">
        <title>Genomic Encyclopedia of Type Strains, Phase IV (KMG-IV): sequencing the most valuable type-strain genomes for metagenomic binning, comparative biology and taxonomic classification.</title>
        <authorList>
            <person name="Goeker M."/>
        </authorList>
    </citation>
    <scope>NUCLEOTIDE SEQUENCE [LARGE SCALE GENOMIC DNA]</scope>
    <source>
        <strain evidence="2 3">DSM 105721</strain>
    </source>
</reference>
<accession>A0A7W6HV31</accession>
<dbReference type="OrthoDB" id="1094864at2"/>
<organism evidence="2 3">
    <name type="scientific">Butyricimonas faecihominis</name>
    <dbReference type="NCBI Taxonomy" id="1472416"/>
    <lineage>
        <taxon>Bacteria</taxon>
        <taxon>Pseudomonadati</taxon>
        <taxon>Bacteroidota</taxon>
        <taxon>Bacteroidia</taxon>
        <taxon>Bacteroidales</taxon>
        <taxon>Odoribacteraceae</taxon>
        <taxon>Butyricimonas</taxon>
    </lineage>
</organism>
<protein>
    <recommendedName>
        <fullName evidence="4">DUF4843 domain-containing protein</fullName>
    </recommendedName>
</protein>
<gene>
    <name evidence="2" type="ORF">GGR14_001092</name>
</gene>
<evidence type="ECO:0000313" key="3">
    <source>
        <dbReference type="Proteomes" id="UP000546007"/>
    </source>
</evidence>
<dbReference type="RefSeq" id="WP_124315759.1">
    <property type="nucleotide sequence ID" value="NZ_AP028155.1"/>
</dbReference>
<feature type="signal peptide" evidence="1">
    <location>
        <begin position="1"/>
        <end position="20"/>
    </location>
</feature>
<sequence length="251" mass="28234">MKIFKYVILGAILMTLFACENEKNTFSDNPSIYIGGDKEQNATADSVIFSFKKYDDAVQSYDLNLMVYVTGVVSDRARTFVLEVLEDGTNVSSNDYTLGDMEIPAGAYYATLPVTVKRKVEGMDLSEQVASLTVRVKANENFEEGPEENAVYKFVWCDYLIQPAWWQSGFTNVAGPFTQARYKFILDYYGDVDLFELGMIDPNSGRSDDDNKLYAFIAELIDLLNEYNATHDEPYMNDNGDPLEIGTGLTN</sequence>
<evidence type="ECO:0000313" key="2">
    <source>
        <dbReference type="EMBL" id="MBB4025320.1"/>
    </source>
</evidence>
<evidence type="ECO:0000256" key="1">
    <source>
        <dbReference type="SAM" id="SignalP"/>
    </source>
</evidence>
<dbReference type="Pfam" id="PF16132">
    <property type="entry name" value="DUF4843"/>
    <property type="match status" value="1"/>
</dbReference>
<dbReference type="PROSITE" id="PS51257">
    <property type="entry name" value="PROKAR_LIPOPROTEIN"/>
    <property type="match status" value="1"/>
</dbReference>
<dbReference type="AlphaFoldDB" id="A0A7W6HV31"/>